<gene>
    <name evidence="2" type="ORF">Pcinc_030403</name>
</gene>
<sequence length="109" mass="12118">MVDKERRGGKEEAQNHPSPSTITREPPITLTPEPRLTLSPHPRITHHPQALPKNHPSPSTITREPPPLTPHPGTTSPPPQPLLSSLCPDHFVSLHGPRERRSKRKTRTG</sequence>
<organism evidence="2 3">
    <name type="scientific">Petrolisthes cinctipes</name>
    <name type="common">Flat porcelain crab</name>
    <dbReference type="NCBI Taxonomy" id="88211"/>
    <lineage>
        <taxon>Eukaryota</taxon>
        <taxon>Metazoa</taxon>
        <taxon>Ecdysozoa</taxon>
        <taxon>Arthropoda</taxon>
        <taxon>Crustacea</taxon>
        <taxon>Multicrustacea</taxon>
        <taxon>Malacostraca</taxon>
        <taxon>Eumalacostraca</taxon>
        <taxon>Eucarida</taxon>
        <taxon>Decapoda</taxon>
        <taxon>Pleocyemata</taxon>
        <taxon>Anomura</taxon>
        <taxon>Galatheoidea</taxon>
        <taxon>Porcellanidae</taxon>
        <taxon>Petrolisthes</taxon>
    </lineage>
</organism>
<comment type="caution">
    <text evidence="2">The sequence shown here is derived from an EMBL/GenBank/DDBJ whole genome shotgun (WGS) entry which is preliminary data.</text>
</comment>
<dbReference type="EMBL" id="JAWQEG010003919">
    <property type="protein sequence ID" value="KAK3863867.1"/>
    <property type="molecule type" value="Genomic_DNA"/>
</dbReference>
<evidence type="ECO:0000313" key="3">
    <source>
        <dbReference type="Proteomes" id="UP001286313"/>
    </source>
</evidence>
<feature type="compositionally biased region" description="Pro residues" evidence="1">
    <location>
        <begin position="64"/>
        <end position="81"/>
    </location>
</feature>
<protein>
    <submittedName>
        <fullName evidence="2">Uncharacterized protein</fullName>
    </submittedName>
</protein>
<dbReference type="Proteomes" id="UP001286313">
    <property type="component" value="Unassembled WGS sequence"/>
</dbReference>
<reference evidence="2" key="1">
    <citation type="submission" date="2023-10" db="EMBL/GenBank/DDBJ databases">
        <title>Genome assemblies of two species of porcelain crab, Petrolisthes cinctipes and Petrolisthes manimaculis (Anomura: Porcellanidae).</title>
        <authorList>
            <person name="Angst P."/>
        </authorList>
    </citation>
    <scope>NUCLEOTIDE SEQUENCE</scope>
    <source>
        <strain evidence="2">PB745_01</strain>
        <tissue evidence="2">Gill</tissue>
    </source>
</reference>
<dbReference type="AlphaFoldDB" id="A0AAE1EYW4"/>
<name>A0AAE1EYW4_PETCI</name>
<evidence type="ECO:0000256" key="1">
    <source>
        <dbReference type="SAM" id="MobiDB-lite"/>
    </source>
</evidence>
<keyword evidence="3" id="KW-1185">Reference proteome</keyword>
<evidence type="ECO:0000313" key="2">
    <source>
        <dbReference type="EMBL" id="KAK3863867.1"/>
    </source>
</evidence>
<feature type="compositionally biased region" description="Basic and acidic residues" evidence="1">
    <location>
        <begin position="1"/>
        <end position="14"/>
    </location>
</feature>
<feature type="compositionally biased region" description="Basic residues" evidence="1">
    <location>
        <begin position="98"/>
        <end position="109"/>
    </location>
</feature>
<feature type="region of interest" description="Disordered" evidence="1">
    <location>
        <begin position="1"/>
        <end position="109"/>
    </location>
</feature>
<proteinExistence type="predicted"/>
<accession>A0AAE1EYW4</accession>